<organism evidence="5 6">
    <name type="scientific">Paenisporosarcina cavernae</name>
    <dbReference type="NCBI Taxonomy" id="2320858"/>
    <lineage>
        <taxon>Bacteria</taxon>
        <taxon>Bacillati</taxon>
        <taxon>Bacillota</taxon>
        <taxon>Bacilli</taxon>
        <taxon>Bacillales</taxon>
        <taxon>Caryophanaceae</taxon>
        <taxon>Paenisporosarcina</taxon>
    </lineage>
</organism>
<keyword evidence="5" id="KW-0966">Cell projection</keyword>
<evidence type="ECO:0000256" key="2">
    <source>
        <dbReference type="ARBA" id="ARBA00022795"/>
    </source>
</evidence>
<evidence type="ECO:0000256" key="3">
    <source>
        <dbReference type="ARBA" id="ARBA00022845"/>
    </source>
</evidence>
<keyword evidence="4" id="KW-0143">Chaperone</keyword>
<dbReference type="NCBIfam" id="NF009793">
    <property type="entry name" value="PRK13285.1-1"/>
    <property type="match status" value="1"/>
</dbReference>
<keyword evidence="5" id="KW-0282">Flagellum</keyword>
<evidence type="ECO:0000256" key="1">
    <source>
        <dbReference type="ARBA" id="ARBA00022490"/>
    </source>
</evidence>
<comment type="similarity">
    <text evidence="4">Belongs to the FliW family.</text>
</comment>
<name>A0A385YR22_9BACL</name>
<dbReference type="Proteomes" id="UP000265725">
    <property type="component" value="Chromosome"/>
</dbReference>
<protein>
    <recommendedName>
        <fullName evidence="4">Flagellar assembly factor FliW</fullName>
    </recommendedName>
</protein>
<keyword evidence="3 4" id="KW-0810">Translation regulation</keyword>
<gene>
    <name evidence="4" type="primary">fliW</name>
    <name evidence="5" type="ORF">D3873_03305</name>
</gene>
<dbReference type="GO" id="GO:0044780">
    <property type="term" value="P:bacterial-type flagellum assembly"/>
    <property type="evidence" value="ECO:0007669"/>
    <property type="project" value="UniProtKB-UniRule"/>
</dbReference>
<comment type="subcellular location">
    <subcellularLocation>
        <location evidence="4">Cytoplasm</location>
    </subcellularLocation>
</comment>
<dbReference type="GO" id="GO:0006417">
    <property type="term" value="P:regulation of translation"/>
    <property type="evidence" value="ECO:0007669"/>
    <property type="project" value="UniProtKB-KW"/>
</dbReference>
<sequence length="144" mass="16519">MLIETKFFGSTEITENQIINFPEGILGFEEYNKFAMIPVDSESPFIILQSINEKQIGFVMAYPFLFNSQYEFDVSDLDKKELGIEKLEDVSVYSLVTLKEVFEESTMNLLSPIIINSKKNLGKQIVLNDQEKYPLRYLLSKGGV</sequence>
<dbReference type="PANTHER" id="PTHR39190">
    <property type="entry name" value="FLAGELLAR ASSEMBLY FACTOR FLIW"/>
    <property type="match status" value="1"/>
</dbReference>
<keyword evidence="2 4" id="KW-1005">Bacterial flagellum biogenesis</keyword>
<keyword evidence="6" id="KW-1185">Reference proteome</keyword>
<accession>A0A385YR22</accession>
<dbReference type="SUPFAM" id="SSF141457">
    <property type="entry name" value="BH3618-like"/>
    <property type="match status" value="1"/>
</dbReference>
<evidence type="ECO:0000256" key="4">
    <source>
        <dbReference type="HAMAP-Rule" id="MF_01185"/>
    </source>
</evidence>
<evidence type="ECO:0000313" key="6">
    <source>
        <dbReference type="Proteomes" id="UP000265725"/>
    </source>
</evidence>
<evidence type="ECO:0000313" key="5">
    <source>
        <dbReference type="EMBL" id="AYC28944.1"/>
    </source>
</evidence>
<dbReference type="PANTHER" id="PTHR39190:SF1">
    <property type="entry name" value="FLAGELLAR ASSEMBLY FACTOR FLIW"/>
    <property type="match status" value="1"/>
</dbReference>
<keyword evidence="5" id="KW-0969">Cilium</keyword>
<dbReference type="RefSeq" id="WP_119882686.1">
    <property type="nucleotide sequence ID" value="NZ_CP032418.1"/>
</dbReference>
<dbReference type="KEGG" id="paek:D3873_03305"/>
<dbReference type="AlphaFoldDB" id="A0A385YR22"/>
<dbReference type="GO" id="GO:0005737">
    <property type="term" value="C:cytoplasm"/>
    <property type="evidence" value="ECO:0007669"/>
    <property type="project" value="UniProtKB-SubCell"/>
</dbReference>
<dbReference type="EMBL" id="CP032418">
    <property type="protein sequence ID" value="AYC28944.1"/>
    <property type="molecule type" value="Genomic_DNA"/>
</dbReference>
<dbReference type="Pfam" id="PF02623">
    <property type="entry name" value="FliW"/>
    <property type="match status" value="1"/>
</dbReference>
<keyword evidence="1 4" id="KW-0963">Cytoplasm</keyword>
<dbReference type="HAMAP" id="MF_01185">
    <property type="entry name" value="FliW"/>
    <property type="match status" value="1"/>
</dbReference>
<comment type="function">
    <text evidence="4">Acts as an anti-CsrA protein, binds CsrA and prevents it from repressing translation of its target genes, one of which is flagellin. Binds to flagellin and participates in the assembly of the flagellum.</text>
</comment>
<dbReference type="Gene3D" id="2.30.290.10">
    <property type="entry name" value="BH3618-like"/>
    <property type="match status" value="1"/>
</dbReference>
<dbReference type="InterPro" id="IPR024046">
    <property type="entry name" value="Flagellar_assmbl_FliW_dom_sf"/>
</dbReference>
<proteinExistence type="inferred from homology"/>
<dbReference type="OrthoDB" id="9801235at2"/>
<reference evidence="6" key="1">
    <citation type="submission" date="2018-09" db="EMBL/GenBank/DDBJ databases">
        <authorList>
            <person name="Zhu H."/>
        </authorList>
    </citation>
    <scope>NUCLEOTIDE SEQUENCE [LARGE SCALE GENOMIC DNA]</scope>
    <source>
        <strain evidence="6">K2R23-3</strain>
    </source>
</reference>
<comment type="subunit">
    <text evidence="4">Interacts with translational regulator CsrA and flagellin(s).</text>
</comment>
<dbReference type="InterPro" id="IPR003775">
    <property type="entry name" value="Flagellar_assembly_factor_FliW"/>
</dbReference>